<name>A0A4Z0NJ32_9HYPH</name>
<dbReference type="AlphaFoldDB" id="A0A4Z0NJ32"/>
<keyword evidence="1" id="KW-0732">Signal</keyword>
<comment type="caution">
    <text evidence="2">The sequence shown here is derived from an EMBL/GenBank/DDBJ whole genome shotgun (WGS) entry which is preliminary data.</text>
</comment>
<protein>
    <submittedName>
        <fullName evidence="2">DUF3616 domain-containing protein</fullName>
    </submittedName>
</protein>
<feature type="signal peptide" evidence="1">
    <location>
        <begin position="1"/>
        <end position="25"/>
    </location>
</feature>
<gene>
    <name evidence="2" type="ORF">EU555_26795</name>
</gene>
<dbReference type="InterPro" id="IPR011044">
    <property type="entry name" value="Quino_amine_DH_bsu"/>
</dbReference>
<keyword evidence="3" id="KW-1185">Reference proteome</keyword>
<organism evidence="2 3">
    <name type="scientific">Methylobacterium nonmethylotrophicum</name>
    <dbReference type="NCBI Taxonomy" id="1141884"/>
    <lineage>
        <taxon>Bacteria</taxon>
        <taxon>Pseudomonadati</taxon>
        <taxon>Pseudomonadota</taxon>
        <taxon>Alphaproteobacteria</taxon>
        <taxon>Hyphomicrobiales</taxon>
        <taxon>Methylobacteriaceae</taxon>
        <taxon>Methylobacterium</taxon>
    </lineage>
</organism>
<proteinExistence type="predicted"/>
<evidence type="ECO:0000256" key="1">
    <source>
        <dbReference type="SAM" id="SignalP"/>
    </source>
</evidence>
<dbReference type="Proteomes" id="UP000297535">
    <property type="component" value="Unassembled WGS sequence"/>
</dbReference>
<dbReference type="EMBL" id="SRLB01000026">
    <property type="protein sequence ID" value="TGD95693.1"/>
    <property type="molecule type" value="Genomic_DNA"/>
</dbReference>
<dbReference type="SUPFAM" id="SSF50969">
    <property type="entry name" value="YVTN repeat-like/Quinoprotein amine dehydrogenase"/>
    <property type="match status" value="1"/>
</dbReference>
<sequence>MRSDQLRLLGTVSLVLVTLASPAGAQVTEYEKTCEVSAAATLDERHFVVANDETGTLTVYDRARTEPVSRFELSPDITDIEGAARIGNTIFWLSSHSLTKKGHDKPERKLLLATAVADGPGLSAVGVPFADLRRTLAGALAMDEATLSKDLNIEGLAATPDGGLLIGLRGPRTPAGKAIVVRLDDPFRLVGLGRPTSLPAVKPGPTFVRELDLAGRGIRSMERVGDGARSYIVVADSEQDADPDPLLFWWDGDGEVAPGPKIGPLAGTVPEALVAWTQTQIQLFGDNGDRCTDKLKFKGRRYFPSQTIDLRK</sequence>
<accession>A0A4Z0NJ32</accession>
<feature type="chain" id="PRO_5021371770" evidence="1">
    <location>
        <begin position="26"/>
        <end position="312"/>
    </location>
</feature>
<dbReference type="RefSeq" id="WP_135418446.1">
    <property type="nucleotide sequence ID" value="NZ_SRLB01000026.1"/>
</dbReference>
<dbReference type="OrthoDB" id="5560405at2"/>
<evidence type="ECO:0000313" key="2">
    <source>
        <dbReference type="EMBL" id="TGD95693.1"/>
    </source>
</evidence>
<evidence type="ECO:0000313" key="3">
    <source>
        <dbReference type="Proteomes" id="UP000297535"/>
    </source>
</evidence>
<reference evidence="2 3" key="1">
    <citation type="submission" date="2019-04" db="EMBL/GenBank/DDBJ databases">
        <authorList>
            <person name="Feng G."/>
            <person name="Zhu H."/>
        </authorList>
    </citation>
    <scope>NUCLEOTIDE SEQUENCE [LARGE SCALE GENOMIC DNA]</scope>
    <source>
        <strain evidence="2 3">6HR-1</strain>
    </source>
</reference>